<dbReference type="Proteomes" id="UP000007939">
    <property type="component" value="Chromosome"/>
</dbReference>
<keyword evidence="1" id="KW-0812">Transmembrane</keyword>
<organism evidence="3 4">
    <name type="scientific">Parasphaerochaeta coccoides (strain ATCC BAA-1237 / DSM 17374 / SPN1)</name>
    <name type="common">Sphaerochaeta coccoides</name>
    <dbReference type="NCBI Taxonomy" id="760011"/>
    <lineage>
        <taxon>Bacteria</taxon>
        <taxon>Pseudomonadati</taxon>
        <taxon>Spirochaetota</taxon>
        <taxon>Spirochaetia</taxon>
        <taxon>Spirochaetales</taxon>
        <taxon>Sphaerochaetaceae</taxon>
        <taxon>Parasphaerochaeta</taxon>
    </lineage>
</organism>
<evidence type="ECO:0000256" key="1">
    <source>
        <dbReference type="SAM" id="Phobius"/>
    </source>
</evidence>
<dbReference type="HOGENOM" id="CLU_155923_0_0_12"/>
<feature type="transmembrane region" description="Helical" evidence="1">
    <location>
        <begin position="91"/>
        <end position="109"/>
    </location>
</feature>
<keyword evidence="2" id="KW-0732">Signal</keyword>
<reference evidence="4" key="1">
    <citation type="submission" date="2011-04" db="EMBL/GenBank/DDBJ databases">
        <title>The complete genome of Spirochaeta coccoides DSM 17374.</title>
        <authorList>
            <person name="Lucas S."/>
            <person name="Copeland A."/>
            <person name="Lapidus A."/>
            <person name="Bruce D."/>
            <person name="Goodwin L."/>
            <person name="Pitluck S."/>
            <person name="Peters L."/>
            <person name="Kyrpides N."/>
            <person name="Mavromatis K."/>
            <person name="Pagani I."/>
            <person name="Ivanova N."/>
            <person name="Ovchinnikova G."/>
            <person name="Lu M."/>
            <person name="Detter J.C."/>
            <person name="Tapia R."/>
            <person name="Han C."/>
            <person name="Land M."/>
            <person name="Hauser L."/>
            <person name="Markowitz V."/>
            <person name="Cheng J.-F."/>
            <person name="Hugenholtz P."/>
            <person name="Woyke T."/>
            <person name="Wu D."/>
            <person name="Spring S."/>
            <person name="Schroeder M."/>
            <person name="Brambilla E."/>
            <person name="Klenk H.-P."/>
            <person name="Eisen J.A."/>
        </authorList>
    </citation>
    <scope>NUCLEOTIDE SEQUENCE [LARGE SCALE GENOMIC DNA]</scope>
    <source>
        <strain evidence="4">ATCC BAA-1237 / DSM 17374 / SPN1</strain>
    </source>
</reference>
<proteinExistence type="predicted"/>
<keyword evidence="4" id="KW-1185">Reference proteome</keyword>
<sequence length="114" mass="12453">MKKPILVLVLLCLAGAFILQPLAAADAVKDYEPYQKDEFPIWSGKVRRAEIIFFGSMPITLTATMLGYNLAVNQFGAAHITPDSRRMLTQVGIAAGISLGIVLVDFILGEMQEK</sequence>
<dbReference type="STRING" id="760011.Spico_0450"/>
<keyword evidence="1" id="KW-0472">Membrane</keyword>
<feature type="transmembrane region" description="Helical" evidence="1">
    <location>
        <begin position="51"/>
        <end position="71"/>
    </location>
</feature>
<dbReference type="AlphaFoldDB" id="F4GIH0"/>
<evidence type="ECO:0000256" key="2">
    <source>
        <dbReference type="SAM" id="SignalP"/>
    </source>
</evidence>
<protein>
    <submittedName>
        <fullName evidence="3">Uncharacterized protein</fullName>
    </submittedName>
</protein>
<dbReference type="eggNOG" id="ENOG5034CB1">
    <property type="taxonomic scope" value="Bacteria"/>
</dbReference>
<feature type="signal peptide" evidence="2">
    <location>
        <begin position="1"/>
        <end position="23"/>
    </location>
</feature>
<dbReference type="RefSeq" id="WP_013739074.1">
    <property type="nucleotide sequence ID" value="NC_015436.1"/>
</dbReference>
<dbReference type="KEGG" id="scc:Spico_0450"/>
<evidence type="ECO:0000313" key="3">
    <source>
        <dbReference type="EMBL" id="AEC01678.1"/>
    </source>
</evidence>
<feature type="chain" id="PRO_5003310238" evidence="2">
    <location>
        <begin position="24"/>
        <end position="114"/>
    </location>
</feature>
<name>F4GIH0_PARC1</name>
<gene>
    <name evidence="3" type="ordered locus">Spico_0450</name>
</gene>
<keyword evidence="1" id="KW-1133">Transmembrane helix</keyword>
<dbReference type="EMBL" id="CP002659">
    <property type="protein sequence ID" value="AEC01678.1"/>
    <property type="molecule type" value="Genomic_DNA"/>
</dbReference>
<accession>F4GIH0</accession>
<dbReference type="OrthoDB" id="362894at2"/>
<reference evidence="3 4" key="2">
    <citation type="journal article" date="2012" name="Stand. Genomic Sci.">
        <title>Complete genome sequence of the termite hindgut bacterium Spirochaeta coccoides type strain (SPN1(T)), reclassification in the genus Sphaerochaeta as Sphaerochaeta coccoides comb. nov. and emendations of the family Spirochaetaceae and the genus Sphaerochaeta.</title>
        <authorList>
            <person name="Abt B."/>
            <person name="Han C."/>
            <person name="Scheuner C."/>
            <person name="Lu M."/>
            <person name="Lapidus A."/>
            <person name="Nolan M."/>
            <person name="Lucas S."/>
            <person name="Hammon N."/>
            <person name="Deshpande S."/>
            <person name="Cheng J.F."/>
            <person name="Tapia R."/>
            <person name="Goodwin L.A."/>
            <person name="Pitluck S."/>
            <person name="Liolios K."/>
            <person name="Pagani I."/>
            <person name="Ivanova N."/>
            <person name="Mavromatis K."/>
            <person name="Mikhailova N."/>
            <person name="Huntemann M."/>
            <person name="Pati A."/>
            <person name="Chen A."/>
            <person name="Palaniappan K."/>
            <person name="Land M."/>
            <person name="Hauser L."/>
            <person name="Brambilla E.M."/>
            <person name="Rohde M."/>
            <person name="Spring S."/>
            <person name="Gronow S."/>
            <person name="Goker M."/>
            <person name="Woyke T."/>
            <person name="Bristow J."/>
            <person name="Eisen J.A."/>
            <person name="Markowitz V."/>
            <person name="Hugenholtz P."/>
            <person name="Kyrpides N.C."/>
            <person name="Klenk H.P."/>
            <person name="Detter J.C."/>
        </authorList>
    </citation>
    <scope>NUCLEOTIDE SEQUENCE [LARGE SCALE GENOMIC DNA]</scope>
    <source>
        <strain evidence="4">ATCC BAA-1237 / DSM 17374 / SPN1</strain>
    </source>
</reference>
<evidence type="ECO:0000313" key="4">
    <source>
        <dbReference type="Proteomes" id="UP000007939"/>
    </source>
</evidence>